<feature type="domain" description="N-acetyltransferase" evidence="3">
    <location>
        <begin position="4"/>
        <end position="142"/>
    </location>
</feature>
<sequence>MRIIDLPADRHDEVVELWRVSNLLAPWNDPYADIRMAMDNPTSTVLVGLDGNDIIASAMVGYEGHRGWVFYVAVDPGRRGRGLGEEIMDAAFDWLENLGAVKMQLLIRQGNEGVQAFYERIGFRVEPVIMMSKRIRPPANEL</sequence>
<dbReference type="RefSeq" id="WP_284874065.1">
    <property type="nucleotide sequence ID" value="NZ_CP126970.1"/>
</dbReference>
<name>A0ABY8VKG0_9CORY</name>
<organism evidence="4 5">
    <name type="scientific">Corynebacterium suedekumii</name>
    <dbReference type="NCBI Taxonomy" id="3049801"/>
    <lineage>
        <taxon>Bacteria</taxon>
        <taxon>Bacillati</taxon>
        <taxon>Actinomycetota</taxon>
        <taxon>Actinomycetes</taxon>
        <taxon>Mycobacteriales</taxon>
        <taxon>Corynebacteriaceae</taxon>
        <taxon>Corynebacterium</taxon>
    </lineage>
</organism>
<dbReference type="SUPFAM" id="SSF55729">
    <property type="entry name" value="Acyl-CoA N-acyltransferases (Nat)"/>
    <property type="match status" value="1"/>
</dbReference>
<accession>A0ABY8VKG0</accession>
<protein>
    <submittedName>
        <fullName evidence="4">GNAT family acetyltransferase</fullName>
        <ecNumber evidence="4">2.3.1.-</ecNumber>
    </submittedName>
</protein>
<evidence type="ECO:0000256" key="1">
    <source>
        <dbReference type="ARBA" id="ARBA00022679"/>
    </source>
</evidence>
<dbReference type="CDD" id="cd04301">
    <property type="entry name" value="NAT_SF"/>
    <property type="match status" value="1"/>
</dbReference>
<dbReference type="Gene3D" id="3.40.630.30">
    <property type="match status" value="1"/>
</dbReference>
<evidence type="ECO:0000256" key="2">
    <source>
        <dbReference type="ARBA" id="ARBA00023315"/>
    </source>
</evidence>
<proteinExistence type="predicted"/>
<dbReference type="InterPro" id="IPR050832">
    <property type="entry name" value="Bact_Acetyltransf"/>
</dbReference>
<keyword evidence="2 4" id="KW-0012">Acyltransferase</keyword>
<dbReference type="InterPro" id="IPR016181">
    <property type="entry name" value="Acyl_CoA_acyltransferase"/>
</dbReference>
<dbReference type="Proteomes" id="UP001238805">
    <property type="component" value="Chromosome"/>
</dbReference>
<dbReference type="PANTHER" id="PTHR43877">
    <property type="entry name" value="AMINOALKYLPHOSPHONATE N-ACETYLTRANSFERASE-RELATED-RELATED"/>
    <property type="match status" value="1"/>
</dbReference>
<dbReference type="GO" id="GO:0016746">
    <property type="term" value="F:acyltransferase activity"/>
    <property type="evidence" value="ECO:0007669"/>
    <property type="project" value="UniProtKB-KW"/>
</dbReference>
<reference evidence="4 5" key="1">
    <citation type="submission" date="2023-05" db="EMBL/GenBank/DDBJ databases">
        <title>Corynebacterium suedekumii sp. nov. and Corynebacterium breve sp. nov. isolated from raw cow's milk.</title>
        <authorList>
            <person name="Baer M.K."/>
            <person name="Mehl L."/>
            <person name="Hellmuth R."/>
            <person name="Marke G."/>
            <person name="Lipski A."/>
        </authorList>
    </citation>
    <scope>NUCLEOTIDE SEQUENCE [LARGE SCALE GENOMIC DNA]</scope>
    <source>
        <strain evidence="4 5">LM112</strain>
    </source>
</reference>
<gene>
    <name evidence="4" type="ORF">QP029_09435</name>
</gene>
<dbReference type="InterPro" id="IPR000182">
    <property type="entry name" value="GNAT_dom"/>
</dbReference>
<dbReference type="EMBL" id="CP126970">
    <property type="protein sequence ID" value="WIM69471.1"/>
    <property type="molecule type" value="Genomic_DNA"/>
</dbReference>
<dbReference type="PROSITE" id="PS51186">
    <property type="entry name" value="GNAT"/>
    <property type="match status" value="1"/>
</dbReference>
<evidence type="ECO:0000313" key="5">
    <source>
        <dbReference type="Proteomes" id="UP001238805"/>
    </source>
</evidence>
<evidence type="ECO:0000259" key="3">
    <source>
        <dbReference type="PROSITE" id="PS51186"/>
    </source>
</evidence>
<dbReference type="Pfam" id="PF00583">
    <property type="entry name" value="Acetyltransf_1"/>
    <property type="match status" value="1"/>
</dbReference>
<dbReference type="EC" id="2.3.1.-" evidence="4"/>
<dbReference type="NCBIfam" id="NF002959">
    <property type="entry name" value="PRK03624.1"/>
    <property type="match status" value="1"/>
</dbReference>
<keyword evidence="1 4" id="KW-0808">Transferase</keyword>
<evidence type="ECO:0000313" key="4">
    <source>
        <dbReference type="EMBL" id="WIM69471.1"/>
    </source>
</evidence>
<keyword evidence="5" id="KW-1185">Reference proteome</keyword>